<dbReference type="GO" id="GO:0016757">
    <property type="term" value="F:glycosyltransferase activity"/>
    <property type="evidence" value="ECO:0007669"/>
    <property type="project" value="UniProtKB-KW"/>
</dbReference>
<sequence length="289" mass="32718">MDTVYAVLVAYNPEHNDLKNAVELLLRQVTKVVVCNNSTNGYKYAENSSGDVKIFNFNDNLGIAEAQSIGMKWAFENGADFILQMDQDSIPDPKMVEQLLTCYKKLLKQNVNVGLVGSQDFDKVTGELNKARVKKGKPLTEVYYEVDSTLSSGSLIPKNSWLIVGGMKDELFIDAVDHEYCWRLRAAGFKVIRNKNALLAHRLGDGRFKILNILSVGLPSPFRHYYATRNIFLLLNKNYVPIYWKISSLVKLIGKVFLYPIFLPNGNKRLYFFLKGINDGLMGRSGKMK</sequence>
<keyword evidence="2" id="KW-0328">Glycosyltransferase</keyword>
<evidence type="ECO:0000256" key="1">
    <source>
        <dbReference type="ARBA" id="ARBA00006739"/>
    </source>
</evidence>
<dbReference type="Pfam" id="PF00535">
    <property type="entry name" value="Glycos_transf_2"/>
    <property type="match status" value="1"/>
</dbReference>
<protein>
    <submittedName>
        <fullName evidence="5">Glycosyltransferase family 2 protein</fullName>
    </submittedName>
</protein>
<dbReference type="PANTHER" id="PTHR43179:SF12">
    <property type="entry name" value="GALACTOFURANOSYLTRANSFERASE GLFT2"/>
    <property type="match status" value="1"/>
</dbReference>
<evidence type="ECO:0000256" key="2">
    <source>
        <dbReference type="ARBA" id="ARBA00022676"/>
    </source>
</evidence>
<evidence type="ECO:0000259" key="4">
    <source>
        <dbReference type="Pfam" id="PF00535"/>
    </source>
</evidence>
<dbReference type="InterPro" id="IPR001173">
    <property type="entry name" value="Glyco_trans_2-like"/>
</dbReference>
<dbReference type="CDD" id="cd02526">
    <property type="entry name" value="GT2_RfbF_like"/>
    <property type="match status" value="1"/>
</dbReference>
<evidence type="ECO:0000256" key="3">
    <source>
        <dbReference type="ARBA" id="ARBA00022679"/>
    </source>
</evidence>
<name>A0A3T2URB8_SHIFL</name>
<dbReference type="InterPro" id="IPR029044">
    <property type="entry name" value="Nucleotide-diphossugar_trans"/>
</dbReference>
<organism evidence="5">
    <name type="scientific">Shigella flexneri</name>
    <dbReference type="NCBI Taxonomy" id="623"/>
    <lineage>
        <taxon>Bacteria</taxon>
        <taxon>Pseudomonadati</taxon>
        <taxon>Pseudomonadota</taxon>
        <taxon>Gammaproteobacteria</taxon>
        <taxon>Enterobacterales</taxon>
        <taxon>Enterobacteriaceae</taxon>
        <taxon>Shigella</taxon>
    </lineage>
</organism>
<feature type="domain" description="Glycosyltransferase 2-like" evidence="4">
    <location>
        <begin position="7"/>
        <end position="118"/>
    </location>
</feature>
<dbReference type="Proteomes" id="UP000839563">
    <property type="component" value="Unassembled WGS sequence"/>
</dbReference>
<dbReference type="PANTHER" id="PTHR43179">
    <property type="entry name" value="RHAMNOSYLTRANSFERASE WBBL"/>
    <property type="match status" value="1"/>
</dbReference>
<proteinExistence type="inferred from homology"/>
<dbReference type="SUPFAM" id="SSF53448">
    <property type="entry name" value="Nucleotide-diphospho-sugar transferases"/>
    <property type="match status" value="1"/>
</dbReference>
<evidence type="ECO:0000313" key="5">
    <source>
        <dbReference type="EMBL" id="EAA0480885.1"/>
    </source>
</evidence>
<dbReference type="Gene3D" id="3.90.550.10">
    <property type="entry name" value="Spore Coat Polysaccharide Biosynthesis Protein SpsA, Chain A"/>
    <property type="match status" value="1"/>
</dbReference>
<comment type="caution">
    <text evidence="5">The sequence shown here is derived from an EMBL/GenBank/DDBJ whole genome shotgun (WGS) entry which is preliminary data.</text>
</comment>
<keyword evidence="3 5" id="KW-0808">Transferase</keyword>
<accession>A0A3T2URB8</accession>
<dbReference type="EMBL" id="AAAAHL010000008">
    <property type="protein sequence ID" value="EAA0480885.1"/>
    <property type="molecule type" value="Genomic_DNA"/>
</dbReference>
<reference evidence="5" key="1">
    <citation type="submission" date="2018-05" db="EMBL/GenBank/DDBJ databases">
        <authorList>
            <person name="Ashton P.M."/>
            <person name="Dallman T."/>
            <person name="Nair S."/>
            <person name="De Pinna E."/>
            <person name="Peters T."/>
            <person name="Grant K."/>
        </authorList>
    </citation>
    <scope>NUCLEOTIDE SEQUENCE [LARGE SCALE GENOMIC DNA]</scope>
    <source>
        <strain evidence="5">397720</strain>
    </source>
</reference>
<dbReference type="AlphaFoldDB" id="A0A3T2URB8"/>
<gene>
    <name evidence="5" type="ORF">DK174_02275</name>
</gene>
<dbReference type="RefSeq" id="WP_000381998.1">
    <property type="nucleotide sequence ID" value="NZ_CABVUP010000067.1"/>
</dbReference>
<comment type="similarity">
    <text evidence="1">Belongs to the glycosyltransferase 2 family.</text>
</comment>